<accession>A0A4R2NPX0</accession>
<feature type="transmembrane region" description="Helical" evidence="1">
    <location>
        <begin position="354"/>
        <end position="375"/>
    </location>
</feature>
<feature type="transmembrane region" description="Helical" evidence="1">
    <location>
        <begin position="256"/>
        <end position="275"/>
    </location>
</feature>
<name>A0A4R2NPX0_9BACL</name>
<feature type="transmembrane region" description="Helical" evidence="1">
    <location>
        <begin position="215"/>
        <end position="235"/>
    </location>
</feature>
<keyword evidence="1" id="KW-0812">Transmembrane</keyword>
<feature type="transmembrane region" description="Helical" evidence="1">
    <location>
        <begin position="281"/>
        <end position="304"/>
    </location>
</feature>
<feature type="transmembrane region" description="Helical" evidence="1">
    <location>
        <begin position="123"/>
        <end position="144"/>
    </location>
</feature>
<dbReference type="AlphaFoldDB" id="A0A4R2NPX0"/>
<feature type="transmembrane region" description="Helical" evidence="1">
    <location>
        <begin position="324"/>
        <end position="342"/>
    </location>
</feature>
<dbReference type="Proteomes" id="UP000295416">
    <property type="component" value="Unassembled WGS sequence"/>
</dbReference>
<dbReference type="EMBL" id="SLXK01000030">
    <property type="protein sequence ID" value="TCP23491.1"/>
    <property type="molecule type" value="Genomic_DNA"/>
</dbReference>
<feature type="transmembrane region" description="Helical" evidence="1">
    <location>
        <begin position="7"/>
        <end position="24"/>
    </location>
</feature>
<feature type="transmembrane region" description="Helical" evidence="1">
    <location>
        <begin position="150"/>
        <end position="173"/>
    </location>
</feature>
<dbReference type="RefSeq" id="WP_132747297.1">
    <property type="nucleotide sequence ID" value="NZ_SLXK01000030.1"/>
</dbReference>
<evidence type="ECO:0000313" key="3">
    <source>
        <dbReference type="Proteomes" id="UP000295416"/>
    </source>
</evidence>
<feature type="transmembrane region" description="Helical" evidence="1">
    <location>
        <begin position="30"/>
        <end position="48"/>
    </location>
</feature>
<comment type="caution">
    <text evidence="2">The sequence shown here is derived from an EMBL/GenBank/DDBJ whole genome shotgun (WGS) entry which is preliminary data.</text>
</comment>
<feature type="transmembrane region" description="Helical" evidence="1">
    <location>
        <begin position="55"/>
        <end position="73"/>
    </location>
</feature>
<sequence>MRLLKTFGNWLFLFVGMGLAYSCIGWLKPVVLADIIAFFILFTVFYYFRRLMFKPAHAATAAGAIVMSMGVFVSDALKTFPDYIESLGKVTVMMIFIIWLFLITDYTVTLFRRKFFDWHWSGSLNSFAMGTWLAGSSVCSMGLLMYLKDWYWVAVMIITVNSCLWVIFASLCVRRFFQLVKEKGAMIHGIVLLSTVSTQSLVVDYSILLGRRLPMAIYYLLMILALIFYVCYLFLIVRQHIRSSWQLAEDWKNTNCIIHGALSITGLAGILSGVIQQPYIYGLWWLVLCLIIAVETIEIVRAVLRVKAKGFREGLGQYDVSQWARNFTISMFLAFTLNLPAKELTAFWQKSYEVFLDGFSIIVVLLFAYEAVLLFRARLKKRSRSALN</sequence>
<organism evidence="2 3">
    <name type="scientific">Scopulibacillus darangshiensis</name>
    <dbReference type="NCBI Taxonomy" id="442528"/>
    <lineage>
        <taxon>Bacteria</taxon>
        <taxon>Bacillati</taxon>
        <taxon>Bacillota</taxon>
        <taxon>Bacilli</taxon>
        <taxon>Bacillales</taxon>
        <taxon>Sporolactobacillaceae</taxon>
        <taxon>Scopulibacillus</taxon>
    </lineage>
</organism>
<evidence type="ECO:0000256" key="1">
    <source>
        <dbReference type="SAM" id="Phobius"/>
    </source>
</evidence>
<feature type="transmembrane region" description="Helical" evidence="1">
    <location>
        <begin position="185"/>
        <end position="203"/>
    </location>
</feature>
<feature type="transmembrane region" description="Helical" evidence="1">
    <location>
        <begin position="93"/>
        <end position="111"/>
    </location>
</feature>
<keyword evidence="1" id="KW-1133">Transmembrane helix</keyword>
<evidence type="ECO:0000313" key="2">
    <source>
        <dbReference type="EMBL" id="TCP23491.1"/>
    </source>
</evidence>
<proteinExistence type="predicted"/>
<gene>
    <name evidence="2" type="ORF">EV207_1308</name>
</gene>
<protein>
    <submittedName>
        <fullName evidence="2">Voltage-gated anion channel</fullName>
    </submittedName>
</protein>
<keyword evidence="3" id="KW-1185">Reference proteome</keyword>
<dbReference type="PROSITE" id="PS51257">
    <property type="entry name" value="PROKAR_LIPOPROTEIN"/>
    <property type="match status" value="1"/>
</dbReference>
<keyword evidence="1" id="KW-0472">Membrane</keyword>
<dbReference type="OrthoDB" id="2734473at2"/>
<reference evidence="2 3" key="1">
    <citation type="submission" date="2019-03" db="EMBL/GenBank/DDBJ databases">
        <title>Genomic Encyclopedia of Type Strains, Phase IV (KMG-IV): sequencing the most valuable type-strain genomes for metagenomic binning, comparative biology and taxonomic classification.</title>
        <authorList>
            <person name="Goeker M."/>
        </authorList>
    </citation>
    <scope>NUCLEOTIDE SEQUENCE [LARGE SCALE GENOMIC DNA]</scope>
    <source>
        <strain evidence="2 3">DSM 19377</strain>
    </source>
</reference>